<keyword evidence="10" id="KW-1133">Transmembrane helix</keyword>
<dbReference type="GO" id="GO:0005886">
    <property type="term" value="C:plasma membrane"/>
    <property type="evidence" value="ECO:0007669"/>
    <property type="project" value="TreeGrafter"/>
</dbReference>
<dbReference type="KEGG" id="pgb:H744_2c3318"/>
<dbReference type="STRING" id="658445.H744_2c3318"/>
<keyword evidence="7 9" id="KW-0808">Transferase</keyword>
<comment type="similarity">
    <text evidence="4 9">Belongs to the 1-acyl-sn-glycerol-3-phosphate acyltransferase family.</text>
</comment>
<evidence type="ECO:0000256" key="1">
    <source>
        <dbReference type="ARBA" id="ARBA00001141"/>
    </source>
</evidence>
<evidence type="ECO:0000256" key="6">
    <source>
        <dbReference type="ARBA" id="ARBA00016139"/>
    </source>
</evidence>
<feature type="domain" description="Phospholipid/glycerol acyltransferase" evidence="11">
    <location>
        <begin position="106"/>
        <end position="221"/>
    </location>
</feature>
<name>A0A0C5X3H7_9GAMM</name>
<keyword evidence="10" id="KW-0472">Membrane</keyword>
<gene>
    <name evidence="12" type="ORF">H744_2c3318</name>
</gene>
<keyword evidence="8 9" id="KW-0012">Acyltransferase</keyword>
<keyword evidence="9" id="KW-0594">Phospholipid biosynthesis</keyword>
<dbReference type="InterPro" id="IPR002123">
    <property type="entry name" value="Plipid/glycerol_acylTrfase"/>
</dbReference>
<dbReference type="Proteomes" id="UP000032303">
    <property type="component" value="Chromosome 2"/>
</dbReference>
<evidence type="ECO:0000256" key="2">
    <source>
        <dbReference type="ARBA" id="ARBA00004728"/>
    </source>
</evidence>
<keyword evidence="13" id="KW-1185">Reference proteome</keyword>
<dbReference type="Pfam" id="PF01553">
    <property type="entry name" value="Acyltransferase"/>
    <property type="match status" value="1"/>
</dbReference>
<dbReference type="UniPathway" id="UPA00557">
    <property type="reaction ID" value="UER00613"/>
</dbReference>
<dbReference type="GO" id="GO:0016024">
    <property type="term" value="P:CDP-diacylglycerol biosynthetic process"/>
    <property type="evidence" value="ECO:0007669"/>
    <property type="project" value="UniProtKB-UniPathway"/>
</dbReference>
<evidence type="ECO:0000256" key="5">
    <source>
        <dbReference type="ARBA" id="ARBA00013211"/>
    </source>
</evidence>
<dbReference type="SUPFAM" id="SSF69593">
    <property type="entry name" value="Glycerol-3-phosphate (1)-acyltransferase"/>
    <property type="match status" value="1"/>
</dbReference>
<comment type="domain">
    <text evidence="9">The HXXXXD motif is essential for acyltransferase activity and may constitute the binding site for the phosphate moiety of the glycerol-3-phosphate.</text>
</comment>
<dbReference type="EMBL" id="CP005974">
    <property type="protein sequence ID" value="AJR09950.1"/>
    <property type="molecule type" value="Genomic_DNA"/>
</dbReference>
<keyword evidence="9" id="KW-0444">Lipid biosynthesis</keyword>
<organism evidence="12 13">
    <name type="scientific">Photobacterium gaetbulicola Gung47</name>
    <dbReference type="NCBI Taxonomy" id="658445"/>
    <lineage>
        <taxon>Bacteria</taxon>
        <taxon>Pseudomonadati</taxon>
        <taxon>Pseudomonadota</taxon>
        <taxon>Gammaproteobacteria</taxon>
        <taxon>Vibrionales</taxon>
        <taxon>Vibrionaceae</taxon>
        <taxon>Photobacterium</taxon>
    </lineage>
</organism>
<dbReference type="PANTHER" id="PTHR10434:SF11">
    <property type="entry name" value="1-ACYL-SN-GLYCEROL-3-PHOSPHATE ACYLTRANSFERASE"/>
    <property type="match status" value="1"/>
</dbReference>
<accession>A0A0C5X3H7</accession>
<dbReference type="CDD" id="cd07989">
    <property type="entry name" value="LPLAT_AGPAT-like"/>
    <property type="match status" value="1"/>
</dbReference>
<proteinExistence type="inferred from homology"/>
<comment type="pathway">
    <text evidence="3">Lipid metabolism.</text>
</comment>
<reference evidence="12 13" key="1">
    <citation type="submission" date="2013-05" db="EMBL/GenBank/DDBJ databases">
        <title>Complete genome sequence of the lipase-producing bacterium Photobacterium gaetbulicola Gung47.</title>
        <authorList>
            <person name="Kim Y.-O."/>
        </authorList>
    </citation>
    <scope>NUCLEOTIDE SEQUENCE [LARGE SCALE GENOMIC DNA]</scope>
    <source>
        <strain evidence="12 13">Gung47</strain>
    </source>
</reference>
<keyword evidence="9" id="KW-1208">Phospholipid metabolism</keyword>
<evidence type="ECO:0000256" key="3">
    <source>
        <dbReference type="ARBA" id="ARBA00005189"/>
    </source>
</evidence>
<comment type="pathway">
    <text evidence="2">Phospholipid metabolism; CDP-diacylglycerol biosynthesis; CDP-diacylglycerol from sn-glycerol 3-phosphate: step 2/3.</text>
</comment>
<dbReference type="HOGENOM" id="CLU_027938_10_3_6"/>
<dbReference type="InterPro" id="IPR004552">
    <property type="entry name" value="AGP_acyltrans"/>
</dbReference>
<dbReference type="AlphaFoldDB" id="A0A0C5X3H7"/>
<sequence length="280" mass="31184">MFSGCSGQKEVGCGLISAHKRCFFPQPKYTSERLYAEESLMLFVLRMIAVAVFAVFMFVFGCGYCLLSPRNPKNVYIVGRHFCKMARIFGIKLELRFPEGEQPVPSVYLANHQNNYDMFTVSGAIQPRTVTVGKKSIAWMPLFGQLYWLTGNILIDRANRSKAVGTIGQVIEQIKERNVSIWMFPEGTRSRGRGLLPFKTGAFHAAIGAGVPVVPIVCSSTENVKLNKWDNGVVIVEMLPPVPVDGLTKEDVRQLSNQCRDLMAAKLEELNAEADSRSAR</sequence>
<evidence type="ECO:0000256" key="4">
    <source>
        <dbReference type="ARBA" id="ARBA00008655"/>
    </source>
</evidence>
<dbReference type="PANTHER" id="PTHR10434">
    <property type="entry name" value="1-ACYL-SN-GLYCEROL-3-PHOSPHATE ACYLTRANSFERASE"/>
    <property type="match status" value="1"/>
</dbReference>
<keyword evidence="9" id="KW-0443">Lipid metabolism</keyword>
<dbReference type="PATRIC" id="fig|658445.3.peg.5389"/>
<evidence type="ECO:0000256" key="7">
    <source>
        <dbReference type="ARBA" id="ARBA00022679"/>
    </source>
</evidence>
<evidence type="ECO:0000256" key="9">
    <source>
        <dbReference type="RuleBase" id="RU361267"/>
    </source>
</evidence>
<evidence type="ECO:0000259" key="11">
    <source>
        <dbReference type="SMART" id="SM00563"/>
    </source>
</evidence>
<feature type="transmembrane region" description="Helical" evidence="10">
    <location>
        <begin position="43"/>
        <end position="67"/>
    </location>
</feature>
<evidence type="ECO:0000313" key="13">
    <source>
        <dbReference type="Proteomes" id="UP000032303"/>
    </source>
</evidence>
<protein>
    <recommendedName>
        <fullName evidence="6 9">1-acyl-sn-glycerol-3-phosphate acyltransferase</fullName>
        <ecNumber evidence="5 9">2.3.1.51</ecNumber>
    </recommendedName>
</protein>
<evidence type="ECO:0000256" key="8">
    <source>
        <dbReference type="ARBA" id="ARBA00023315"/>
    </source>
</evidence>
<evidence type="ECO:0000256" key="10">
    <source>
        <dbReference type="SAM" id="Phobius"/>
    </source>
</evidence>
<dbReference type="SMART" id="SM00563">
    <property type="entry name" value="PlsC"/>
    <property type="match status" value="1"/>
</dbReference>
<comment type="catalytic activity">
    <reaction evidence="1 9">
        <text>a 1-acyl-sn-glycero-3-phosphate + an acyl-CoA = a 1,2-diacyl-sn-glycero-3-phosphate + CoA</text>
        <dbReference type="Rhea" id="RHEA:19709"/>
        <dbReference type="ChEBI" id="CHEBI:57287"/>
        <dbReference type="ChEBI" id="CHEBI:57970"/>
        <dbReference type="ChEBI" id="CHEBI:58342"/>
        <dbReference type="ChEBI" id="CHEBI:58608"/>
        <dbReference type="EC" id="2.3.1.51"/>
    </reaction>
</comment>
<dbReference type="GO" id="GO:0003841">
    <property type="term" value="F:1-acylglycerol-3-phosphate O-acyltransferase activity"/>
    <property type="evidence" value="ECO:0007669"/>
    <property type="project" value="UniProtKB-UniRule"/>
</dbReference>
<dbReference type="GO" id="GO:0006654">
    <property type="term" value="P:phosphatidic acid biosynthetic process"/>
    <property type="evidence" value="ECO:0007669"/>
    <property type="project" value="TreeGrafter"/>
</dbReference>
<keyword evidence="10" id="KW-0812">Transmembrane</keyword>
<dbReference type="EC" id="2.3.1.51" evidence="5 9"/>
<dbReference type="NCBIfam" id="TIGR00530">
    <property type="entry name" value="AGP_acyltrn"/>
    <property type="match status" value="1"/>
</dbReference>
<evidence type="ECO:0000313" key="12">
    <source>
        <dbReference type="EMBL" id="AJR09950.1"/>
    </source>
</evidence>